<evidence type="ECO:0000313" key="2">
    <source>
        <dbReference type="EMBL" id="MDR6226202.1"/>
    </source>
</evidence>
<dbReference type="InterPro" id="IPR008407">
    <property type="entry name" value="Brnchd-chn_aa_trnsp_AzlD"/>
</dbReference>
<dbReference type="RefSeq" id="WP_309865787.1">
    <property type="nucleotide sequence ID" value="NZ_JAVDQG010000004.1"/>
</dbReference>
<evidence type="ECO:0000313" key="3">
    <source>
        <dbReference type="Proteomes" id="UP001185012"/>
    </source>
</evidence>
<comment type="caution">
    <text evidence="2">The sequence shown here is derived from an EMBL/GenBank/DDBJ whole genome shotgun (WGS) entry which is preliminary data.</text>
</comment>
<accession>A0ABU1IN59</accession>
<sequence>MWIWIILGMALATMIPRWMPVWLVDRWELPDWFRGWLQAIPFAALGALIFPGILSVEPREPLVGLIGGLVAAVLAWFRLPILVVIIGAIGTVMVWRWWGW</sequence>
<dbReference type="EMBL" id="JAVDQG010000004">
    <property type="protein sequence ID" value="MDR6226202.1"/>
    <property type="molecule type" value="Genomic_DNA"/>
</dbReference>
<keyword evidence="1" id="KW-1133">Transmembrane helix</keyword>
<keyword evidence="1" id="KW-0472">Membrane</keyword>
<gene>
    <name evidence="2" type="ORF">JOE21_002208</name>
</gene>
<dbReference type="Proteomes" id="UP001185012">
    <property type="component" value="Unassembled WGS sequence"/>
</dbReference>
<evidence type="ECO:0000256" key="1">
    <source>
        <dbReference type="SAM" id="Phobius"/>
    </source>
</evidence>
<reference evidence="2 3" key="1">
    <citation type="submission" date="2023-07" db="EMBL/GenBank/DDBJ databases">
        <title>Genomic Encyclopedia of Type Strains, Phase IV (KMG-IV): sequencing the most valuable type-strain genomes for metagenomic binning, comparative biology and taxonomic classification.</title>
        <authorList>
            <person name="Goeker M."/>
        </authorList>
    </citation>
    <scope>NUCLEOTIDE SEQUENCE [LARGE SCALE GENOMIC DNA]</scope>
    <source>
        <strain evidence="2 3">DSM 45903</strain>
    </source>
</reference>
<proteinExistence type="predicted"/>
<feature type="transmembrane region" description="Helical" evidence="1">
    <location>
        <begin position="68"/>
        <end position="98"/>
    </location>
</feature>
<name>A0ABU1IN59_9BACL</name>
<dbReference type="Pfam" id="PF05437">
    <property type="entry name" value="AzlD"/>
    <property type="match status" value="1"/>
</dbReference>
<feature type="transmembrane region" description="Helical" evidence="1">
    <location>
        <begin position="36"/>
        <end position="56"/>
    </location>
</feature>
<organism evidence="2 3">
    <name type="scientific">Desmospora profundinema</name>
    <dbReference type="NCBI Taxonomy" id="1571184"/>
    <lineage>
        <taxon>Bacteria</taxon>
        <taxon>Bacillati</taxon>
        <taxon>Bacillota</taxon>
        <taxon>Bacilli</taxon>
        <taxon>Bacillales</taxon>
        <taxon>Thermoactinomycetaceae</taxon>
        <taxon>Desmospora</taxon>
    </lineage>
</organism>
<keyword evidence="3" id="KW-1185">Reference proteome</keyword>
<protein>
    <submittedName>
        <fullName evidence="2">Branched-subunit amino acid transport protein</fullName>
    </submittedName>
</protein>
<keyword evidence="1" id="KW-0812">Transmembrane</keyword>